<accession>A0A4V3RKQ4</accession>
<dbReference type="InterPro" id="IPR010982">
    <property type="entry name" value="Lambda_DNA-bd_dom_sf"/>
</dbReference>
<feature type="domain" description="HTH cro/C1-type" evidence="2">
    <location>
        <begin position="8"/>
        <end position="62"/>
    </location>
</feature>
<dbReference type="GO" id="GO:0003677">
    <property type="term" value="F:DNA binding"/>
    <property type="evidence" value="ECO:0007669"/>
    <property type="project" value="UniProtKB-KW"/>
</dbReference>
<evidence type="ECO:0000259" key="2">
    <source>
        <dbReference type="PROSITE" id="PS50943"/>
    </source>
</evidence>
<dbReference type="EMBL" id="SRYR01000011">
    <property type="protein sequence ID" value="TGY40770.1"/>
    <property type="molecule type" value="Genomic_DNA"/>
</dbReference>
<dbReference type="InterPro" id="IPR036286">
    <property type="entry name" value="LexA/Signal_pep-like_sf"/>
</dbReference>
<dbReference type="PANTHER" id="PTHR46558:SF3">
    <property type="entry name" value="TRANSCRIPTIONAL REGULATOR"/>
    <property type="match status" value="1"/>
</dbReference>
<dbReference type="Proteomes" id="UP000306888">
    <property type="component" value="Unassembled WGS sequence"/>
</dbReference>
<dbReference type="InterPro" id="IPR001387">
    <property type="entry name" value="Cro/C1-type_HTH"/>
</dbReference>
<organism evidence="3 4">
    <name type="scientific">Clostridium sartagoforme</name>
    <dbReference type="NCBI Taxonomy" id="84031"/>
    <lineage>
        <taxon>Bacteria</taxon>
        <taxon>Bacillati</taxon>
        <taxon>Bacillota</taxon>
        <taxon>Clostridia</taxon>
        <taxon>Eubacteriales</taxon>
        <taxon>Clostridiaceae</taxon>
        <taxon>Clostridium</taxon>
    </lineage>
</organism>
<dbReference type="CDD" id="cd00093">
    <property type="entry name" value="HTH_XRE"/>
    <property type="match status" value="1"/>
</dbReference>
<keyword evidence="4" id="KW-1185">Reference proteome</keyword>
<dbReference type="Pfam" id="PF01381">
    <property type="entry name" value="HTH_3"/>
    <property type="match status" value="1"/>
</dbReference>
<comment type="caution">
    <text evidence="3">The sequence shown here is derived from an EMBL/GenBank/DDBJ whole genome shotgun (WGS) entry which is preliminary data.</text>
</comment>
<dbReference type="PROSITE" id="PS50943">
    <property type="entry name" value="HTH_CROC1"/>
    <property type="match status" value="1"/>
</dbReference>
<evidence type="ECO:0000313" key="4">
    <source>
        <dbReference type="Proteomes" id="UP000306888"/>
    </source>
</evidence>
<dbReference type="RefSeq" id="WP_136007940.1">
    <property type="nucleotide sequence ID" value="NZ_SRYR01000011.1"/>
</dbReference>
<dbReference type="SUPFAM" id="SSF51306">
    <property type="entry name" value="LexA/Signal peptidase"/>
    <property type="match status" value="1"/>
</dbReference>
<dbReference type="PANTHER" id="PTHR46558">
    <property type="entry name" value="TRACRIPTIONAL REGULATORY PROTEIN-RELATED-RELATED"/>
    <property type="match status" value="1"/>
</dbReference>
<evidence type="ECO:0000256" key="1">
    <source>
        <dbReference type="ARBA" id="ARBA00023125"/>
    </source>
</evidence>
<gene>
    <name evidence="3" type="ORF">E5347_14440</name>
</gene>
<keyword evidence="1" id="KW-0238">DNA-binding</keyword>
<dbReference type="Pfam" id="PF00717">
    <property type="entry name" value="Peptidase_S24"/>
    <property type="match status" value="1"/>
</dbReference>
<dbReference type="SUPFAM" id="SSF47413">
    <property type="entry name" value="lambda repressor-like DNA-binding domains"/>
    <property type="match status" value="1"/>
</dbReference>
<name>A0A4V3RKQ4_9CLOT</name>
<dbReference type="InterPro" id="IPR015927">
    <property type="entry name" value="Peptidase_S24_S26A/B/C"/>
</dbReference>
<evidence type="ECO:0000313" key="3">
    <source>
        <dbReference type="EMBL" id="TGY40770.1"/>
    </source>
</evidence>
<proteinExistence type="predicted"/>
<sequence length="230" mass="25756">MSRVGDKIKEARLKEGLSQKALGKKLGVAEKFINEVELGRRIANEDFIEKVSKLLKTDLNDVSMVVTDEALQEERKVLKETNSFKSSKAPKSLGKEEEVWTNAFSSVLKNVPIYDYSLKNNKGYKELPIHSNKIEGFAQDKVLYLEVQDDEMSGFRMLKGDLAFASLSKETSNNGIFLVEYNGKRAVRQVKLLGNSKALLVSNGGSLLTETVNLNEITVIAKLERLEIKL</sequence>
<dbReference type="Gene3D" id="1.10.260.40">
    <property type="entry name" value="lambda repressor-like DNA-binding domains"/>
    <property type="match status" value="1"/>
</dbReference>
<dbReference type="OrthoDB" id="14949at2"/>
<reference evidence="3 4" key="1">
    <citation type="submission" date="2019-04" db="EMBL/GenBank/DDBJ databases">
        <title>Microbes associate with the intestines of laboratory mice.</title>
        <authorList>
            <person name="Navarre W."/>
            <person name="Wong E."/>
            <person name="Huang K."/>
            <person name="Tropini C."/>
            <person name="Ng K."/>
            <person name="Yu B."/>
        </authorList>
    </citation>
    <scope>NUCLEOTIDE SEQUENCE [LARGE SCALE GENOMIC DNA]</scope>
    <source>
        <strain evidence="3 4">NM50_B9-20</strain>
    </source>
</reference>
<protein>
    <submittedName>
        <fullName evidence="3">XRE family transcriptional regulator</fullName>
    </submittedName>
</protein>
<dbReference type="AlphaFoldDB" id="A0A4V3RKQ4"/>
<dbReference type="SMART" id="SM00530">
    <property type="entry name" value="HTH_XRE"/>
    <property type="match status" value="1"/>
</dbReference>